<name>A0ABR9TYE9_9NOSO</name>
<evidence type="ECO:0000256" key="1">
    <source>
        <dbReference type="ARBA" id="ARBA00006484"/>
    </source>
</evidence>
<evidence type="ECO:0000256" key="3">
    <source>
        <dbReference type="RuleBase" id="RU000363"/>
    </source>
</evidence>
<sequence>MQNNRKQTALITGASGGIGYEFVKLFAQDGYNLVLVARSVDKLNKIADEFKKKFGIDIKVISKDLSNPSAPEEIFRELEQASINVDVLVNNAGFATYGLFNEIDLNAEMQLLQVNVLCLTHLTKLFLKGMVQRGSGKILNLASTAAFQPGPLMAVYYASKAYVLSFSEAIANELEGTGVSVTALCPGPTESGFQERAAMEDSKLVSGQKIMTAETVAQIGYRGLFENKTVIIPGIKNQLLAQSVRFTPRKLVTKLVRSMQESK</sequence>
<evidence type="ECO:0000313" key="4">
    <source>
        <dbReference type="EMBL" id="MBE9105457.1"/>
    </source>
</evidence>
<dbReference type="CDD" id="cd05233">
    <property type="entry name" value="SDR_c"/>
    <property type="match status" value="1"/>
</dbReference>
<dbReference type="InterPro" id="IPR002347">
    <property type="entry name" value="SDR_fam"/>
</dbReference>
<dbReference type="EMBL" id="JADEXF010000299">
    <property type="protein sequence ID" value="MBE9105457.1"/>
    <property type="molecule type" value="Genomic_DNA"/>
</dbReference>
<dbReference type="Gene3D" id="3.40.50.720">
    <property type="entry name" value="NAD(P)-binding Rossmann-like Domain"/>
    <property type="match status" value="1"/>
</dbReference>
<keyword evidence="5" id="KW-1185">Reference proteome</keyword>
<dbReference type="PRINTS" id="PR00081">
    <property type="entry name" value="GDHRDH"/>
</dbReference>
<dbReference type="PIRSF" id="PIRSF000126">
    <property type="entry name" value="11-beta-HSD1"/>
    <property type="match status" value="1"/>
</dbReference>
<reference evidence="4 5" key="1">
    <citation type="submission" date="2020-10" db="EMBL/GenBank/DDBJ databases">
        <authorList>
            <person name="Castelo-Branco R."/>
            <person name="Eusebio N."/>
            <person name="Adriana R."/>
            <person name="Vieira A."/>
            <person name="Brugerolle De Fraissinette N."/>
            <person name="Rezende De Castro R."/>
            <person name="Schneider M.P."/>
            <person name="Vasconcelos V."/>
            <person name="Leao P.N."/>
        </authorList>
    </citation>
    <scope>NUCLEOTIDE SEQUENCE [LARGE SCALE GENOMIC DNA]</scope>
    <source>
        <strain evidence="4 5">LEGE 07299</strain>
    </source>
</reference>
<dbReference type="Proteomes" id="UP000647836">
    <property type="component" value="Unassembled WGS sequence"/>
</dbReference>
<evidence type="ECO:0000313" key="5">
    <source>
        <dbReference type="Proteomes" id="UP000647836"/>
    </source>
</evidence>
<comment type="similarity">
    <text evidence="1 3">Belongs to the short-chain dehydrogenases/reductases (SDR) family.</text>
</comment>
<protein>
    <submittedName>
        <fullName evidence="4">SDR family oxidoreductase</fullName>
    </submittedName>
</protein>
<dbReference type="PRINTS" id="PR00080">
    <property type="entry name" value="SDRFAMILY"/>
</dbReference>
<proteinExistence type="inferred from homology"/>
<dbReference type="PANTHER" id="PTHR43086:SF3">
    <property type="entry name" value="NADP-DEPENDENT 3-HYDROXY ACID DEHYDROGENASE YDFG"/>
    <property type="match status" value="1"/>
</dbReference>
<dbReference type="InterPro" id="IPR036291">
    <property type="entry name" value="NAD(P)-bd_dom_sf"/>
</dbReference>
<dbReference type="PANTHER" id="PTHR43086">
    <property type="entry name" value="VERY-LONG-CHAIN 3-OXOOACYL-COA REDUCTASE"/>
    <property type="match status" value="1"/>
</dbReference>
<keyword evidence="2" id="KW-0560">Oxidoreductase</keyword>
<comment type="caution">
    <text evidence="4">The sequence shown here is derived from an EMBL/GenBank/DDBJ whole genome shotgun (WGS) entry which is preliminary data.</text>
</comment>
<organism evidence="4 5">
    <name type="scientific">Nostoc cf. edaphicum LEGE 07299</name>
    <dbReference type="NCBI Taxonomy" id="2777974"/>
    <lineage>
        <taxon>Bacteria</taxon>
        <taxon>Bacillati</taxon>
        <taxon>Cyanobacteriota</taxon>
        <taxon>Cyanophyceae</taxon>
        <taxon>Nostocales</taxon>
        <taxon>Nostocaceae</taxon>
        <taxon>Nostoc</taxon>
    </lineage>
</organism>
<accession>A0ABR9TYE9</accession>
<evidence type="ECO:0000256" key="2">
    <source>
        <dbReference type="ARBA" id="ARBA00023002"/>
    </source>
</evidence>
<gene>
    <name evidence="4" type="ORF">IQ229_11045</name>
</gene>
<dbReference type="Pfam" id="PF00106">
    <property type="entry name" value="adh_short"/>
    <property type="match status" value="1"/>
</dbReference>
<dbReference type="SUPFAM" id="SSF51735">
    <property type="entry name" value="NAD(P)-binding Rossmann-fold domains"/>
    <property type="match status" value="1"/>
</dbReference>
<dbReference type="RefSeq" id="WP_194043645.1">
    <property type="nucleotide sequence ID" value="NZ_JADEXF010000299.1"/>
</dbReference>